<dbReference type="Pfam" id="PF13742">
    <property type="entry name" value="tRNA_anti_2"/>
    <property type="match status" value="1"/>
</dbReference>
<dbReference type="GO" id="GO:0009318">
    <property type="term" value="C:exodeoxyribonuclease VII complex"/>
    <property type="evidence" value="ECO:0007669"/>
    <property type="project" value="UniProtKB-UniRule"/>
</dbReference>
<dbReference type="GO" id="GO:0005737">
    <property type="term" value="C:cytoplasm"/>
    <property type="evidence" value="ECO:0007669"/>
    <property type="project" value="UniProtKB-SubCell"/>
</dbReference>
<protein>
    <recommendedName>
        <fullName evidence="5">Exodeoxyribonuclease 7 large subunit</fullName>
        <ecNumber evidence="5">3.1.11.6</ecNumber>
    </recommendedName>
</protein>
<reference evidence="9" key="1">
    <citation type="submission" date="2017-04" db="EMBL/GenBank/DDBJ databases">
        <authorList>
            <person name="Varghese N."/>
            <person name="Submissions S."/>
        </authorList>
    </citation>
    <scope>NUCLEOTIDE SEQUENCE [LARGE SCALE GENOMIC DNA]</scope>
    <source>
        <strain evidence="9">DSM 16537</strain>
    </source>
</reference>
<evidence type="ECO:0000313" key="8">
    <source>
        <dbReference type="EMBL" id="SMD45689.1"/>
    </source>
</evidence>
<dbReference type="InterPro" id="IPR003753">
    <property type="entry name" value="Exonuc_VII_L"/>
</dbReference>
<evidence type="ECO:0000256" key="4">
    <source>
        <dbReference type="ARBA" id="ARBA00022839"/>
    </source>
</evidence>
<dbReference type="Proteomes" id="UP000192333">
    <property type="component" value="Chromosome I"/>
</dbReference>
<dbReference type="RefSeq" id="WP_084122638.1">
    <property type="nucleotide sequence ID" value="NZ_LT838813.1"/>
</dbReference>
<dbReference type="STRING" id="758820.SAMN00777080_4350"/>
<dbReference type="Pfam" id="PF02601">
    <property type="entry name" value="Exonuc_VII_L"/>
    <property type="match status" value="1"/>
</dbReference>
<keyword evidence="4 5" id="KW-0269">Exonuclease</keyword>
<dbReference type="PANTHER" id="PTHR30008:SF0">
    <property type="entry name" value="EXODEOXYRIBONUCLEASE 7 LARGE SUBUNIT"/>
    <property type="match status" value="1"/>
</dbReference>
<evidence type="ECO:0000259" key="7">
    <source>
        <dbReference type="Pfam" id="PF13742"/>
    </source>
</evidence>
<feature type="domain" description="Exonuclease VII large subunit C-terminal" evidence="6">
    <location>
        <begin position="136"/>
        <end position="424"/>
    </location>
</feature>
<comment type="catalytic activity">
    <reaction evidence="5">
        <text>Exonucleolytic cleavage in either 5'- to 3'- or 3'- to 5'-direction to yield nucleoside 5'-phosphates.</text>
        <dbReference type="EC" id="3.1.11.6"/>
    </reaction>
</comment>
<evidence type="ECO:0000259" key="6">
    <source>
        <dbReference type="Pfam" id="PF02601"/>
    </source>
</evidence>
<evidence type="ECO:0000256" key="5">
    <source>
        <dbReference type="RuleBase" id="RU004355"/>
    </source>
</evidence>
<gene>
    <name evidence="8" type="ORF">SAMN00777080_4350</name>
</gene>
<evidence type="ECO:0000256" key="3">
    <source>
        <dbReference type="ARBA" id="ARBA00022801"/>
    </source>
</evidence>
<dbReference type="InterPro" id="IPR020579">
    <property type="entry name" value="Exonuc_VII_lsu_C"/>
</dbReference>
<dbReference type="EC" id="3.1.11.6" evidence="5"/>
<keyword evidence="3 5" id="KW-0378">Hydrolase</keyword>
<dbReference type="PANTHER" id="PTHR30008">
    <property type="entry name" value="EXODEOXYRIBONUCLEASE 7 LARGE SUBUNIT"/>
    <property type="match status" value="1"/>
</dbReference>
<dbReference type="AlphaFoldDB" id="A0A1W2H9X4"/>
<evidence type="ECO:0000313" key="9">
    <source>
        <dbReference type="Proteomes" id="UP000192333"/>
    </source>
</evidence>
<dbReference type="GO" id="GO:0003676">
    <property type="term" value="F:nucleic acid binding"/>
    <property type="evidence" value="ECO:0007669"/>
    <property type="project" value="InterPro"/>
</dbReference>
<dbReference type="GO" id="GO:0006308">
    <property type="term" value="P:DNA catabolic process"/>
    <property type="evidence" value="ECO:0007669"/>
    <property type="project" value="UniProtKB-UniRule"/>
</dbReference>
<accession>A0A1W2H9X4</accession>
<evidence type="ECO:0000256" key="1">
    <source>
        <dbReference type="ARBA" id="ARBA00022490"/>
    </source>
</evidence>
<organism evidence="8 9">
    <name type="scientific">Aquiflexum balticum DSM 16537</name>
    <dbReference type="NCBI Taxonomy" id="758820"/>
    <lineage>
        <taxon>Bacteria</taxon>
        <taxon>Pseudomonadati</taxon>
        <taxon>Bacteroidota</taxon>
        <taxon>Cytophagia</taxon>
        <taxon>Cytophagales</taxon>
        <taxon>Cyclobacteriaceae</taxon>
        <taxon>Aquiflexum</taxon>
    </lineage>
</organism>
<name>A0A1W2H9X4_9BACT</name>
<proteinExistence type="inferred from homology"/>
<sequence length="438" mass="50204">MQTAISLFELNQLIKQALDQHLEPTYWVVAEIGELKQAGQGHAYLDLVEKKDNQVLAKMRANIWAYSYRTISGRFQSITGQSLRSGMKILAQVNVTFHELYSISLNIKDIDPNFTLGERARIRQEIIERLSREGMMDLNKRITLPTVPQNIAIVSSATAAGYGDFTNQLDHNRNGYLINYRLYQATLQGSDAAASMLSAFQNILLDLPREKFDAIVIIRGGGAQLDLDCFDDYFLALEIAKSPIPVITGIGHERDETIADLVAHTKMKTPTAVAEFLLSGFRDFEETLNDLLKAINRHCSQQLLWEDRRIIDLENRLKNQTKNSIIRAKEKLNYQINQIRIRSLNQIKMEDFKVSNQFQNLSRAWKNYFGNETKKLNQLEKDLLKADPNTFFQKGYTRSEIDGKPIHTLRPEKGQSIKTFLKEKIITSKIEEIEEYGK</sequence>
<dbReference type="OrthoDB" id="9802795at2"/>
<dbReference type="EMBL" id="LT838813">
    <property type="protein sequence ID" value="SMD45689.1"/>
    <property type="molecule type" value="Genomic_DNA"/>
</dbReference>
<keyword evidence="1" id="KW-0963">Cytoplasm</keyword>
<dbReference type="NCBIfam" id="TIGR00237">
    <property type="entry name" value="xseA"/>
    <property type="match status" value="1"/>
</dbReference>
<dbReference type="CDD" id="cd04489">
    <property type="entry name" value="ExoVII_LU_OBF"/>
    <property type="match status" value="1"/>
</dbReference>
<feature type="domain" description="OB-fold nucleic acid binding" evidence="7">
    <location>
        <begin position="6"/>
        <end position="111"/>
    </location>
</feature>
<keyword evidence="9" id="KW-1185">Reference proteome</keyword>
<evidence type="ECO:0000256" key="2">
    <source>
        <dbReference type="ARBA" id="ARBA00022722"/>
    </source>
</evidence>
<keyword evidence="2 5" id="KW-0540">Nuclease</keyword>
<dbReference type="InterPro" id="IPR025824">
    <property type="entry name" value="OB-fold_nuc-bd_dom"/>
</dbReference>
<comment type="similarity">
    <text evidence="5">Belongs to the XseA family.</text>
</comment>
<dbReference type="GO" id="GO:0008855">
    <property type="term" value="F:exodeoxyribonuclease VII activity"/>
    <property type="evidence" value="ECO:0007669"/>
    <property type="project" value="UniProtKB-UniRule"/>
</dbReference>
<comment type="subcellular location">
    <subcellularLocation>
        <location evidence="5">Cytoplasm</location>
    </subcellularLocation>
</comment>